<dbReference type="GO" id="GO:0005737">
    <property type="term" value="C:cytoplasm"/>
    <property type="evidence" value="ECO:0007669"/>
    <property type="project" value="UniProtKB-SubCell"/>
</dbReference>
<dbReference type="Gene3D" id="1.10.10.10">
    <property type="entry name" value="Winged helix-like DNA-binding domain superfamily/Winged helix DNA-binding domain"/>
    <property type="match status" value="1"/>
</dbReference>
<dbReference type="HAMAP" id="MF_01114">
    <property type="entry name" value="RecX"/>
    <property type="match status" value="1"/>
</dbReference>
<organism evidence="7 8">
    <name type="scientific">Roseibium polysiphoniae</name>
    <dbReference type="NCBI Taxonomy" id="2571221"/>
    <lineage>
        <taxon>Bacteria</taxon>
        <taxon>Pseudomonadati</taxon>
        <taxon>Pseudomonadota</taxon>
        <taxon>Alphaproteobacteria</taxon>
        <taxon>Hyphomicrobiales</taxon>
        <taxon>Stappiaceae</taxon>
        <taxon>Roseibium</taxon>
    </lineage>
</organism>
<evidence type="ECO:0000256" key="4">
    <source>
        <dbReference type="ARBA" id="ARBA00022490"/>
    </source>
</evidence>
<dbReference type="GO" id="GO:0006282">
    <property type="term" value="P:regulation of DNA repair"/>
    <property type="evidence" value="ECO:0007669"/>
    <property type="project" value="UniProtKB-UniRule"/>
</dbReference>
<dbReference type="AlphaFoldDB" id="A0A944GR11"/>
<evidence type="ECO:0000313" key="8">
    <source>
        <dbReference type="Proteomes" id="UP000705379"/>
    </source>
</evidence>
<dbReference type="PANTHER" id="PTHR33602:SF1">
    <property type="entry name" value="REGULATORY PROTEIN RECX FAMILY PROTEIN"/>
    <property type="match status" value="1"/>
</dbReference>
<evidence type="ECO:0000313" key="7">
    <source>
        <dbReference type="EMBL" id="MBS8259418.1"/>
    </source>
</evidence>
<reference evidence="7" key="1">
    <citation type="submission" date="2018-08" db="EMBL/GenBank/DDBJ databases">
        <authorList>
            <person name="Jin W."/>
            <person name="Wang H."/>
            <person name="Yang Y."/>
            <person name="Li M."/>
            <person name="Liu J."/>
        </authorList>
    </citation>
    <scope>NUCLEOTIDE SEQUENCE</scope>
    <source>
        <strain evidence="7">AESS21</strain>
    </source>
</reference>
<dbReference type="InterPro" id="IPR053924">
    <property type="entry name" value="RecX_HTH_2nd"/>
</dbReference>
<protein>
    <recommendedName>
        <fullName evidence="3 5">Regulatory protein RecX</fullName>
    </recommendedName>
</protein>
<sequence length="188" mass="21421">MSEREDKNDSRVAGKRYKIPTEERLTRSAIHYLDRYSSSAANLQRVLERKVMRAAHFHERDPAEFNEMIEAVVAKCQRTGMVNDVTFAETKVASQRRRGRSQRQIEARLRSKGVSAEIVTQALAKSDTSDLEAAVIFARRRSLGPWRTRGARADYRDKDMAALCRAGFNFDLARQIVDGTSEDLEPET</sequence>
<evidence type="ECO:0000259" key="6">
    <source>
        <dbReference type="Pfam" id="PF02631"/>
    </source>
</evidence>
<evidence type="ECO:0000256" key="1">
    <source>
        <dbReference type="ARBA" id="ARBA00004496"/>
    </source>
</evidence>
<dbReference type="EMBL" id="QTKU01000001">
    <property type="protein sequence ID" value="MBS8259418.1"/>
    <property type="molecule type" value="Genomic_DNA"/>
</dbReference>
<dbReference type="PANTHER" id="PTHR33602">
    <property type="entry name" value="REGULATORY PROTEIN RECX FAMILY PROTEIN"/>
    <property type="match status" value="1"/>
</dbReference>
<feature type="domain" description="RecX second three-helical" evidence="6">
    <location>
        <begin position="83"/>
        <end position="123"/>
    </location>
</feature>
<comment type="subcellular location">
    <subcellularLocation>
        <location evidence="1 5">Cytoplasm</location>
    </subcellularLocation>
</comment>
<dbReference type="InterPro" id="IPR036388">
    <property type="entry name" value="WH-like_DNA-bd_sf"/>
</dbReference>
<comment type="function">
    <text evidence="5">Modulates RecA activity.</text>
</comment>
<dbReference type="Pfam" id="PF02631">
    <property type="entry name" value="RecX_HTH2"/>
    <property type="match status" value="1"/>
</dbReference>
<dbReference type="Proteomes" id="UP000705379">
    <property type="component" value="Unassembled WGS sequence"/>
</dbReference>
<evidence type="ECO:0000256" key="5">
    <source>
        <dbReference type="HAMAP-Rule" id="MF_01114"/>
    </source>
</evidence>
<comment type="caution">
    <text evidence="7">The sequence shown here is derived from an EMBL/GenBank/DDBJ whole genome shotgun (WGS) entry which is preliminary data.</text>
</comment>
<comment type="similarity">
    <text evidence="2 5">Belongs to the RecX family.</text>
</comment>
<evidence type="ECO:0000256" key="3">
    <source>
        <dbReference type="ARBA" id="ARBA00018111"/>
    </source>
</evidence>
<name>A0A944GR11_9HYPH</name>
<gene>
    <name evidence="5" type="primary">recX</name>
    <name evidence="7" type="ORF">DYI23_04220</name>
</gene>
<proteinExistence type="inferred from homology"/>
<evidence type="ECO:0000256" key="2">
    <source>
        <dbReference type="ARBA" id="ARBA00009695"/>
    </source>
</evidence>
<accession>A0A944GR11</accession>
<reference evidence="7" key="2">
    <citation type="journal article" date="2021" name="Microorganisms">
        <title>Bacterial Dimethylsulfoniopropionate Biosynthesis in the East China Sea.</title>
        <authorList>
            <person name="Liu J."/>
            <person name="Zhang Y."/>
            <person name="Liu J."/>
            <person name="Zhong H."/>
            <person name="Williams B.T."/>
            <person name="Zheng Y."/>
            <person name="Curson A.R.J."/>
            <person name="Sun C."/>
            <person name="Sun H."/>
            <person name="Song D."/>
            <person name="Wagner Mackenzie B."/>
            <person name="Bermejo Martinez A."/>
            <person name="Todd J.D."/>
            <person name="Zhang X.H."/>
        </authorList>
    </citation>
    <scope>NUCLEOTIDE SEQUENCE</scope>
    <source>
        <strain evidence="7">AESS21</strain>
    </source>
</reference>
<dbReference type="RefSeq" id="WP_213215056.1">
    <property type="nucleotide sequence ID" value="NZ_QTKU01000001.1"/>
</dbReference>
<keyword evidence="4 5" id="KW-0963">Cytoplasm</keyword>
<dbReference type="InterPro" id="IPR003783">
    <property type="entry name" value="Regulatory_RecX"/>
</dbReference>